<dbReference type="AlphaFoldDB" id="A0A5B8RZP3"/>
<dbReference type="KEGG" id="ngf:FRF71_01225"/>
<dbReference type="OrthoDB" id="7499632at2"/>
<evidence type="ECO:0000256" key="1">
    <source>
        <dbReference type="SAM" id="MobiDB-lite"/>
    </source>
</evidence>
<feature type="chain" id="PRO_5022704104" description="LPXTG cell wall anchor domain-containing protein" evidence="3">
    <location>
        <begin position="22"/>
        <end position="384"/>
    </location>
</feature>
<name>A0A5B8RZP3_9SPHN</name>
<feature type="compositionally biased region" description="Low complexity" evidence="1">
    <location>
        <begin position="51"/>
        <end position="66"/>
    </location>
</feature>
<feature type="transmembrane region" description="Helical" evidence="2">
    <location>
        <begin position="149"/>
        <end position="172"/>
    </location>
</feature>
<sequence length="384" mass="38841">MGAFRNGLAVLALGLALPAAAQGTFSLPPGTASPSARPAGPVDTDAPVVRPRPTQTATPQPSASPTTAPPPTATPSPNAAPRQPIARQTTAPRPAPAPAISPSAAADPLALPGTATPAPAAAVPTAVPAPAPAPVASEPAATTAEASDWAAFATGALVGALALLALVGGLLWRRRKSDAAPKVEFEPPAVPAPLQQPEPATNPAPPPPAAPVRPPEPSPAPRPDGLHISLEARRLDASLMATTLTYQLTLTNHGAAPLSALAIEGDMVAAHSSLPVEQQIANPDQKLELRHALVELAPGASAEFKGEMRLPLTAITPIRAGNAAYFVPLARLRVQAAQAADESLVLAQTFVIGELPEQPGGALRPFRLDLGPRTFGKLGQRAVG</sequence>
<dbReference type="EMBL" id="CP042345">
    <property type="protein sequence ID" value="QEA14860.1"/>
    <property type="molecule type" value="Genomic_DNA"/>
</dbReference>
<keyword evidence="2" id="KW-1133">Transmembrane helix</keyword>
<evidence type="ECO:0008006" key="6">
    <source>
        <dbReference type="Google" id="ProtNLM"/>
    </source>
</evidence>
<feature type="compositionally biased region" description="Pro residues" evidence="1">
    <location>
        <begin position="188"/>
        <end position="222"/>
    </location>
</feature>
<evidence type="ECO:0000313" key="5">
    <source>
        <dbReference type="Proteomes" id="UP000321172"/>
    </source>
</evidence>
<keyword evidence="3" id="KW-0732">Signal</keyword>
<evidence type="ECO:0000256" key="2">
    <source>
        <dbReference type="SAM" id="Phobius"/>
    </source>
</evidence>
<evidence type="ECO:0000256" key="3">
    <source>
        <dbReference type="SAM" id="SignalP"/>
    </source>
</evidence>
<feature type="signal peptide" evidence="3">
    <location>
        <begin position="1"/>
        <end position="21"/>
    </location>
</feature>
<proteinExistence type="predicted"/>
<feature type="region of interest" description="Disordered" evidence="1">
    <location>
        <begin position="27"/>
        <end position="119"/>
    </location>
</feature>
<accession>A0A5B8RZP3</accession>
<dbReference type="Proteomes" id="UP000321172">
    <property type="component" value="Chromosome"/>
</dbReference>
<gene>
    <name evidence="4" type="ORF">FRF71_01225</name>
</gene>
<protein>
    <recommendedName>
        <fullName evidence="6">LPXTG cell wall anchor domain-containing protein</fullName>
    </recommendedName>
</protein>
<keyword evidence="5" id="KW-1185">Reference proteome</keyword>
<keyword evidence="2" id="KW-0812">Transmembrane</keyword>
<dbReference type="RefSeq" id="WP_147088841.1">
    <property type="nucleotide sequence ID" value="NZ_BAABJD010000002.1"/>
</dbReference>
<keyword evidence="2" id="KW-0472">Membrane</keyword>
<evidence type="ECO:0000313" key="4">
    <source>
        <dbReference type="EMBL" id="QEA14860.1"/>
    </source>
</evidence>
<feature type="compositionally biased region" description="Low complexity" evidence="1">
    <location>
        <begin position="100"/>
        <end position="119"/>
    </location>
</feature>
<organism evidence="4 5">
    <name type="scientific">Novosphingobium ginsenosidimutans</name>
    <dbReference type="NCBI Taxonomy" id="1176536"/>
    <lineage>
        <taxon>Bacteria</taxon>
        <taxon>Pseudomonadati</taxon>
        <taxon>Pseudomonadota</taxon>
        <taxon>Alphaproteobacteria</taxon>
        <taxon>Sphingomonadales</taxon>
        <taxon>Sphingomonadaceae</taxon>
        <taxon>Novosphingobium</taxon>
    </lineage>
</organism>
<feature type="compositionally biased region" description="Low complexity" evidence="1">
    <location>
        <begin position="75"/>
        <end position="92"/>
    </location>
</feature>
<feature type="region of interest" description="Disordered" evidence="1">
    <location>
        <begin position="180"/>
        <end position="226"/>
    </location>
</feature>
<reference evidence="4 5" key="1">
    <citation type="journal article" date="2013" name="J. Microbiol. Biotechnol.">
        <title>Novosphingobium ginsenosidimutans sp. nov., with the ability to convert ginsenoside.</title>
        <authorList>
            <person name="Kim J.K."/>
            <person name="He D."/>
            <person name="Liu Q.M."/>
            <person name="Park H.Y."/>
            <person name="Jung M.S."/>
            <person name="Yoon M.H."/>
            <person name="Kim S.C."/>
            <person name="Im W.T."/>
        </authorList>
    </citation>
    <scope>NUCLEOTIDE SEQUENCE [LARGE SCALE GENOMIC DNA]</scope>
    <source>
        <strain evidence="4 5">FW-6</strain>
    </source>
</reference>